<organism evidence="9 10">
    <name type="scientific">Streptomyces clavifer</name>
    <dbReference type="NCBI Taxonomy" id="68188"/>
    <lineage>
        <taxon>Bacteria</taxon>
        <taxon>Bacillati</taxon>
        <taxon>Actinomycetota</taxon>
        <taxon>Actinomycetes</taxon>
        <taxon>Kitasatosporales</taxon>
        <taxon>Streptomycetaceae</taxon>
        <taxon>Streptomyces</taxon>
    </lineage>
</organism>
<keyword evidence="10" id="KW-1185">Reference proteome</keyword>
<evidence type="ECO:0000259" key="8">
    <source>
        <dbReference type="Pfam" id="PF02687"/>
    </source>
</evidence>
<dbReference type="EMBL" id="JAGINS010000001">
    <property type="protein sequence ID" value="MBP2358248.1"/>
    <property type="molecule type" value="Genomic_DNA"/>
</dbReference>
<reference evidence="9 10" key="1">
    <citation type="submission" date="2021-03" db="EMBL/GenBank/DDBJ databases">
        <title>Sequencing the genomes of 1000 actinobacteria strains.</title>
        <authorList>
            <person name="Klenk H.-P."/>
        </authorList>
    </citation>
    <scope>NUCLEOTIDE SEQUENCE [LARGE SCALE GENOMIC DNA]</scope>
    <source>
        <strain evidence="9 10">DSM 40843</strain>
    </source>
</reference>
<dbReference type="GeneID" id="97345630"/>
<feature type="transmembrane region" description="Helical" evidence="7">
    <location>
        <begin position="841"/>
        <end position="861"/>
    </location>
</feature>
<feature type="transmembrane region" description="Helical" evidence="7">
    <location>
        <begin position="289"/>
        <end position="309"/>
    </location>
</feature>
<comment type="subcellular location">
    <subcellularLocation>
        <location evidence="1">Cell membrane</location>
        <topology evidence="1">Multi-pass membrane protein</topology>
    </subcellularLocation>
</comment>
<accession>A0ABS4V2Z3</accession>
<comment type="caution">
    <text evidence="9">The sequence shown here is derived from an EMBL/GenBank/DDBJ whole genome shotgun (WGS) entry which is preliminary data.</text>
</comment>
<keyword evidence="3 7" id="KW-0812">Transmembrane</keyword>
<protein>
    <submittedName>
        <fullName evidence="9">ABC transport system permease protein</fullName>
    </submittedName>
</protein>
<dbReference type="InterPro" id="IPR050250">
    <property type="entry name" value="Macrolide_Exporter_MacB"/>
</dbReference>
<feature type="transmembrane region" description="Helical" evidence="7">
    <location>
        <begin position="516"/>
        <end position="536"/>
    </location>
</feature>
<dbReference type="RefSeq" id="WP_209469459.1">
    <property type="nucleotide sequence ID" value="NZ_BMWJ01000002.1"/>
</dbReference>
<feature type="domain" description="ABC3 transporter permease C-terminal" evidence="8">
    <location>
        <begin position="758"/>
        <end position="861"/>
    </location>
</feature>
<dbReference type="Pfam" id="PF02687">
    <property type="entry name" value="FtsX"/>
    <property type="match status" value="2"/>
</dbReference>
<evidence type="ECO:0000256" key="6">
    <source>
        <dbReference type="ARBA" id="ARBA00038076"/>
    </source>
</evidence>
<feature type="transmembrane region" description="Helical" evidence="7">
    <location>
        <begin position="459"/>
        <end position="487"/>
    </location>
</feature>
<keyword evidence="5 7" id="KW-0472">Membrane</keyword>
<dbReference type="PANTHER" id="PTHR30572">
    <property type="entry name" value="MEMBRANE COMPONENT OF TRANSPORTER-RELATED"/>
    <property type="match status" value="1"/>
</dbReference>
<name>A0ABS4V2Z3_9ACTN</name>
<evidence type="ECO:0000256" key="7">
    <source>
        <dbReference type="SAM" id="Phobius"/>
    </source>
</evidence>
<feature type="domain" description="ABC3 transporter permease C-terminal" evidence="8">
    <location>
        <begin position="296"/>
        <end position="410"/>
    </location>
</feature>
<evidence type="ECO:0000256" key="3">
    <source>
        <dbReference type="ARBA" id="ARBA00022692"/>
    </source>
</evidence>
<feature type="transmembrane region" description="Helical" evidence="7">
    <location>
        <begin position="436"/>
        <end position="453"/>
    </location>
</feature>
<dbReference type="Proteomes" id="UP001519311">
    <property type="component" value="Unassembled WGS sequence"/>
</dbReference>
<feature type="transmembrane region" description="Helical" evidence="7">
    <location>
        <begin position="798"/>
        <end position="821"/>
    </location>
</feature>
<evidence type="ECO:0000256" key="4">
    <source>
        <dbReference type="ARBA" id="ARBA00022989"/>
    </source>
</evidence>
<evidence type="ECO:0000313" key="10">
    <source>
        <dbReference type="Proteomes" id="UP001519311"/>
    </source>
</evidence>
<feature type="transmembrane region" description="Helical" evidence="7">
    <location>
        <begin position="347"/>
        <end position="369"/>
    </location>
</feature>
<evidence type="ECO:0000313" key="9">
    <source>
        <dbReference type="EMBL" id="MBP2358248.1"/>
    </source>
</evidence>
<gene>
    <name evidence="9" type="ORF">JOF59_000648</name>
</gene>
<evidence type="ECO:0000256" key="2">
    <source>
        <dbReference type="ARBA" id="ARBA00022475"/>
    </source>
</evidence>
<sequence>MSTDTRTDVRTGRARVAVARAGSRRASAFLARRSLTAHRRSWAAVFTAVAAAAALLGAFATAIGSLLLAQPPVERYAGADAVVAAGQKVWYTAKPWGDEPRTVTAYLPERVRLDRALVARAAAADGVARAVADDAVPVALADGAPATGRSWPSAELTPYRLSDGRAPRTPDEVVLDRALAPAGTVPGSTVMLRADGPARQYTVSGLAGTGRNPGSPAVFFTEARLTELAGHPGTVDAIGIVAGPGVAPEALRESLRAAVADTGGEVRVLTGAERGEGERVDAPGSRDDLLALLASLAGTVVMVALLVIASTLSQAVHQRSGELALLRAVGASPRQLRSAIGREAGRVAGAAALVGGVAAVPLGLAVRSLLATDPLPLPVPVWLPCAGGAAGALVVALAARPVAALAARGITRMRPSAALDAAGAPEPSDPGRLRTVTGLLLALAGVGSAGLATTQGGQAAALAASGSATSLIIAVALLGPGIARVAVRVLGRPVRRAGGAPGFLAARSSAAHTRRLGAALTPVVLVVAFVCVQLAASSTMERASDREAAAALRAELVVTGPPGGLPAGAAEAVRRAPGVAEATGVLRSSVVLSRREAGEPVLDRLPVLGVTADQLRGTLDPRVTSGDLGDLTGTDTVAVGADRADALDTGVGGTVKLWLGDGTAVGLRVVAVYERALGIGEFMLPQAALTDHVSAPRDQAVLISTESGAGDGRAAAAVRDALAPYGGATVRRATADDVRIAPPVSARDDALIVVGVGVIGGFALLAVVSTLALISAGRRSELRLLRLVGAGRGQLTRMLVLETGLVAVAGLAIGTLVAAVPLTAFSVGLAGAAPYMAPAQYGALALAVTVAAAAGTLLPAARR</sequence>
<evidence type="ECO:0000256" key="5">
    <source>
        <dbReference type="ARBA" id="ARBA00023136"/>
    </source>
</evidence>
<dbReference type="InterPro" id="IPR003838">
    <property type="entry name" value="ABC3_permease_C"/>
</dbReference>
<feature type="transmembrane region" description="Helical" evidence="7">
    <location>
        <begin position="750"/>
        <end position="777"/>
    </location>
</feature>
<feature type="transmembrane region" description="Helical" evidence="7">
    <location>
        <begin position="381"/>
        <end position="406"/>
    </location>
</feature>
<dbReference type="PANTHER" id="PTHR30572:SF4">
    <property type="entry name" value="ABC TRANSPORTER PERMEASE YTRF"/>
    <property type="match status" value="1"/>
</dbReference>
<proteinExistence type="inferred from homology"/>
<comment type="similarity">
    <text evidence="6">Belongs to the ABC-4 integral membrane protein family.</text>
</comment>
<evidence type="ECO:0000256" key="1">
    <source>
        <dbReference type="ARBA" id="ARBA00004651"/>
    </source>
</evidence>
<keyword evidence="2" id="KW-1003">Cell membrane</keyword>
<keyword evidence="4 7" id="KW-1133">Transmembrane helix</keyword>
<feature type="transmembrane region" description="Helical" evidence="7">
    <location>
        <begin position="42"/>
        <end position="68"/>
    </location>
</feature>